<dbReference type="InterPro" id="IPR012341">
    <property type="entry name" value="6hp_glycosidase-like_sf"/>
</dbReference>
<dbReference type="Gene3D" id="1.50.10.10">
    <property type="match status" value="1"/>
</dbReference>
<dbReference type="AlphaFoldDB" id="A0A5J4R906"/>
<dbReference type="SUPFAM" id="SSF48208">
    <property type="entry name" value="Six-hairpin glycosidases"/>
    <property type="match status" value="1"/>
</dbReference>
<name>A0A5J4R906_9ZZZZ</name>
<dbReference type="EMBL" id="SNRY01001689">
    <property type="protein sequence ID" value="KAA6329183.1"/>
    <property type="molecule type" value="Genomic_DNA"/>
</dbReference>
<comment type="caution">
    <text evidence="1">The sequence shown here is derived from an EMBL/GenBank/DDBJ whole genome shotgun (WGS) entry which is preliminary data.</text>
</comment>
<gene>
    <name evidence="1" type="ORF">EZS27_021990</name>
</gene>
<dbReference type="InterPro" id="IPR008928">
    <property type="entry name" value="6-hairpin_glycosidase_sf"/>
</dbReference>
<reference evidence="1" key="1">
    <citation type="submission" date="2019-03" db="EMBL/GenBank/DDBJ databases">
        <title>Single cell metagenomics reveals metabolic interactions within the superorganism composed of flagellate Streblomastix strix and complex community of Bacteroidetes bacteria on its surface.</title>
        <authorList>
            <person name="Treitli S.C."/>
            <person name="Kolisko M."/>
            <person name="Husnik F."/>
            <person name="Keeling P."/>
            <person name="Hampl V."/>
        </authorList>
    </citation>
    <scope>NUCLEOTIDE SEQUENCE</scope>
    <source>
        <strain evidence="1">STM</strain>
    </source>
</reference>
<protein>
    <recommendedName>
        <fullName evidence="2">Alpha-L-rhamnosidase six-hairpin glycosidase domain-containing protein</fullName>
    </recommendedName>
</protein>
<dbReference type="GO" id="GO:0005975">
    <property type="term" value="P:carbohydrate metabolic process"/>
    <property type="evidence" value="ECO:0007669"/>
    <property type="project" value="InterPro"/>
</dbReference>
<accession>A0A5J4R906</accession>
<sequence length="661" mass="74243">MRKSFILLYIVLVGQPFFAQNRWQLENDGGICWTLKANDVHTDHIELSGKQMSVILTYGTDENGILVSNKQLIFPMLRVMPNETAGHLMYTFGKEAGPIIKINGKPINEKVRKFYVKGMVKSVSDTDRGVSITRVFSPSVDKAMAVELYTIDNKGNNDIVVEIEDFEKSTRTHKENSVYGIYEIKAAVQNSGIYKLTAGESISFSMIYSGRKISDSLFSNIDVEGELGKRRQFVDLMFSNIQFISPDKTLSSMFDFAKIRAAESIYQTKGGLVHGPGGASYYAAIWANDQAEYANPFFGYLGYDVAIESAIVSWQWFSKWMNNEYKPIPSSIIAEGDKFWNGAGDRGDQAMIAYGAARFALSLGDKETAKRIWPLIEWCLEYCKRKINKNGVVASDSDELENRFPSGNANLCTSSLYYDALLSAAYLGRDIGIDKAQLQGYTDMAKQIHNSINNFFGAKVQGFDTYQYYEGNDILRSWICVPLVVDIFERSKGTIEALFSPYLWTENGLLTQAGDKTFWDRSTLYGLRGAFAAGVTEKALPLFTDYSNRRLLGEHVPYAVEAWPEGNQRHLSAESALYCRVVSEGLFGFRPTGLKQFKIKPQLPDTWDDMALKNIVAFGDKSIDIIVSRTIKGIKTDILVDKHLIKSYIGKKGEEINVRLN</sequence>
<evidence type="ECO:0000313" key="1">
    <source>
        <dbReference type="EMBL" id="KAA6329183.1"/>
    </source>
</evidence>
<organism evidence="1">
    <name type="scientific">termite gut metagenome</name>
    <dbReference type="NCBI Taxonomy" id="433724"/>
    <lineage>
        <taxon>unclassified sequences</taxon>
        <taxon>metagenomes</taxon>
        <taxon>organismal metagenomes</taxon>
    </lineage>
</organism>
<evidence type="ECO:0008006" key="2">
    <source>
        <dbReference type="Google" id="ProtNLM"/>
    </source>
</evidence>
<proteinExistence type="predicted"/>